<dbReference type="Proteomes" id="UP000007305">
    <property type="component" value="Chromosome 6"/>
</dbReference>
<reference evidence="2" key="1">
    <citation type="journal article" date="2009" name="Science">
        <title>The B73 maize genome: complexity, diversity, and dynamics.</title>
        <authorList>
            <person name="Schnable P.S."/>
            <person name="Ware D."/>
            <person name="Fulton R.S."/>
            <person name="Stein J.C."/>
            <person name="Wei F."/>
            <person name="Pasternak S."/>
            <person name="Liang C."/>
            <person name="Zhang J."/>
            <person name="Fulton L."/>
            <person name="Graves T.A."/>
            <person name="Minx P."/>
            <person name="Reily A.D."/>
            <person name="Courtney L."/>
            <person name="Kruchowski S.S."/>
            <person name="Tomlinson C."/>
            <person name="Strong C."/>
            <person name="Delehaunty K."/>
            <person name="Fronick C."/>
            <person name="Courtney B."/>
            <person name="Rock S.M."/>
            <person name="Belter E."/>
            <person name="Du F."/>
            <person name="Kim K."/>
            <person name="Abbott R.M."/>
            <person name="Cotton M."/>
            <person name="Levy A."/>
            <person name="Marchetto P."/>
            <person name="Ochoa K."/>
            <person name="Jackson S.M."/>
            <person name="Gillam B."/>
            <person name="Chen W."/>
            <person name="Yan L."/>
            <person name="Higginbotham J."/>
            <person name="Cardenas M."/>
            <person name="Waligorski J."/>
            <person name="Applebaum E."/>
            <person name="Phelps L."/>
            <person name="Falcone J."/>
            <person name="Kanchi K."/>
            <person name="Thane T."/>
            <person name="Scimone A."/>
            <person name="Thane N."/>
            <person name="Henke J."/>
            <person name="Wang T."/>
            <person name="Ruppert J."/>
            <person name="Shah N."/>
            <person name="Rotter K."/>
            <person name="Hodges J."/>
            <person name="Ingenthron E."/>
            <person name="Cordes M."/>
            <person name="Kohlberg S."/>
            <person name="Sgro J."/>
            <person name="Delgado B."/>
            <person name="Mead K."/>
            <person name="Chinwalla A."/>
            <person name="Leonard S."/>
            <person name="Crouse K."/>
            <person name="Collura K."/>
            <person name="Kudrna D."/>
            <person name="Currie J."/>
            <person name="He R."/>
            <person name="Angelova A."/>
            <person name="Rajasekar S."/>
            <person name="Mueller T."/>
            <person name="Lomeli R."/>
            <person name="Scara G."/>
            <person name="Ko A."/>
            <person name="Delaney K."/>
            <person name="Wissotski M."/>
            <person name="Lopez G."/>
            <person name="Campos D."/>
            <person name="Braidotti M."/>
            <person name="Ashley E."/>
            <person name="Golser W."/>
            <person name="Kim H."/>
            <person name="Lee S."/>
            <person name="Lin J."/>
            <person name="Dujmic Z."/>
            <person name="Kim W."/>
            <person name="Talag J."/>
            <person name="Zuccolo A."/>
            <person name="Fan C."/>
            <person name="Sebastian A."/>
            <person name="Kramer M."/>
            <person name="Spiegel L."/>
            <person name="Nascimento L."/>
            <person name="Zutavern T."/>
            <person name="Miller B."/>
            <person name="Ambroise C."/>
            <person name="Muller S."/>
            <person name="Spooner W."/>
            <person name="Narechania A."/>
            <person name="Ren L."/>
            <person name="Wei S."/>
            <person name="Kumari S."/>
            <person name="Faga B."/>
            <person name="Levy M.J."/>
            <person name="McMahan L."/>
            <person name="Van Buren P."/>
            <person name="Vaughn M.W."/>
            <person name="Ying K."/>
            <person name="Yeh C.-T."/>
            <person name="Emrich S.J."/>
            <person name="Jia Y."/>
            <person name="Kalyanaraman A."/>
            <person name="Hsia A.-P."/>
            <person name="Barbazuk W.B."/>
            <person name="Baucom R.S."/>
            <person name="Brutnell T.P."/>
            <person name="Carpita N.C."/>
            <person name="Chaparro C."/>
            <person name="Chia J.-M."/>
            <person name="Deragon J.-M."/>
            <person name="Estill J.C."/>
            <person name="Fu Y."/>
            <person name="Jeddeloh J.A."/>
            <person name="Han Y."/>
            <person name="Lee H."/>
            <person name="Li P."/>
            <person name="Lisch D.R."/>
            <person name="Liu S."/>
            <person name="Liu Z."/>
            <person name="Nagel D.H."/>
            <person name="McCann M.C."/>
            <person name="SanMiguel P."/>
            <person name="Myers A.M."/>
            <person name="Nettleton D."/>
            <person name="Nguyen J."/>
            <person name="Penning B.W."/>
            <person name="Ponnala L."/>
            <person name="Schneider K.L."/>
            <person name="Schwartz D.C."/>
            <person name="Sharma A."/>
            <person name="Soderlund C."/>
            <person name="Springer N.M."/>
            <person name="Sun Q."/>
            <person name="Wang H."/>
            <person name="Waterman M."/>
            <person name="Westerman R."/>
            <person name="Wolfgruber T.K."/>
            <person name="Yang L."/>
            <person name="Yu Y."/>
            <person name="Zhang L."/>
            <person name="Zhou S."/>
            <person name="Zhu Q."/>
            <person name="Bennetzen J.L."/>
            <person name="Dawe R.K."/>
            <person name="Jiang J."/>
            <person name="Jiang N."/>
            <person name="Presting G.G."/>
            <person name="Wessler S.R."/>
            <person name="Aluru S."/>
            <person name="Martienssen R.A."/>
            <person name="Clifton S.W."/>
            <person name="McCombie W.R."/>
            <person name="Wing R.A."/>
            <person name="Wilson R.K."/>
        </authorList>
    </citation>
    <scope>NUCLEOTIDE SEQUENCE [LARGE SCALE GENOMIC DNA]</scope>
    <source>
        <strain evidence="2">cv. B73</strain>
    </source>
</reference>
<reference evidence="1" key="3">
    <citation type="submission" date="2021-05" db="UniProtKB">
        <authorList>
            <consortium name="EnsemblPlants"/>
        </authorList>
    </citation>
    <scope>IDENTIFICATION</scope>
    <source>
        <strain evidence="1">cv. B73</strain>
    </source>
</reference>
<protein>
    <submittedName>
        <fullName evidence="1">Uncharacterized protein</fullName>
    </submittedName>
</protein>
<evidence type="ECO:0000313" key="1">
    <source>
        <dbReference type="EnsemblPlants" id="Zm00001eb268120_P001"/>
    </source>
</evidence>
<evidence type="ECO:0000313" key="2">
    <source>
        <dbReference type="Proteomes" id="UP000007305"/>
    </source>
</evidence>
<proteinExistence type="predicted"/>
<organism evidence="1 2">
    <name type="scientific">Zea mays</name>
    <name type="common">Maize</name>
    <dbReference type="NCBI Taxonomy" id="4577"/>
    <lineage>
        <taxon>Eukaryota</taxon>
        <taxon>Viridiplantae</taxon>
        <taxon>Streptophyta</taxon>
        <taxon>Embryophyta</taxon>
        <taxon>Tracheophyta</taxon>
        <taxon>Spermatophyta</taxon>
        <taxon>Magnoliopsida</taxon>
        <taxon>Liliopsida</taxon>
        <taxon>Poales</taxon>
        <taxon>Poaceae</taxon>
        <taxon>PACMAD clade</taxon>
        <taxon>Panicoideae</taxon>
        <taxon>Andropogonodae</taxon>
        <taxon>Andropogoneae</taxon>
        <taxon>Tripsacinae</taxon>
        <taxon>Zea</taxon>
    </lineage>
</organism>
<dbReference type="InParanoid" id="A0A804PSP6"/>
<reference evidence="1" key="2">
    <citation type="submission" date="2019-07" db="EMBL/GenBank/DDBJ databases">
        <authorList>
            <person name="Seetharam A."/>
            <person name="Woodhouse M."/>
            <person name="Cannon E."/>
        </authorList>
    </citation>
    <scope>NUCLEOTIDE SEQUENCE [LARGE SCALE GENOMIC DNA]</scope>
    <source>
        <strain evidence="1">cv. B73</strain>
    </source>
</reference>
<name>A0A804PSP6_MAIZE</name>
<sequence>MLMASMSNIETTKQGSMWELDQNLDQAKDKDVSQLKDMEAFEPSLSSSWDPLSIWRGIQEIRDEEMEDVIVKAVDCSKQSEGELLPWWLFLAGVSSARRRSWTPWLGSYHPSLHPGLHAATATRQYAYTLLPPLALDGWRLFPQRLRPCLAPALASSSMEMNEERKICKNKVEAEAWFTGLSA</sequence>
<dbReference type="Gramene" id="Zm00001eb268120_T001">
    <property type="protein sequence ID" value="Zm00001eb268120_P001"/>
    <property type="gene ID" value="Zm00001eb268120"/>
</dbReference>
<accession>A0A804PSP6</accession>
<dbReference type="AlphaFoldDB" id="A0A804PSP6"/>
<dbReference type="EnsemblPlants" id="Zm00001eb268120_T001">
    <property type="protein sequence ID" value="Zm00001eb268120_P001"/>
    <property type="gene ID" value="Zm00001eb268120"/>
</dbReference>
<keyword evidence="2" id="KW-1185">Reference proteome</keyword>